<dbReference type="GO" id="GO:0004519">
    <property type="term" value="F:endonuclease activity"/>
    <property type="evidence" value="ECO:0007669"/>
    <property type="project" value="UniProtKB-KW"/>
</dbReference>
<reference evidence="1 2" key="1">
    <citation type="journal article" date="2021" name="Elife">
        <title>Chloroplast acquisition without the gene transfer in kleptoplastic sea slugs, Plakobranchus ocellatus.</title>
        <authorList>
            <person name="Maeda T."/>
            <person name="Takahashi S."/>
            <person name="Yoshida T."/>
            <person name="Shimamura S."/>
            <person name="Takaki Y."/>
            <person name="Nagai Y."/>
            <person name="Toyoda A."/>
            <person name="Suzuki Y."/>
            <person name="Arimoto A."/>
            <person name="Ishii H."/>
            <person name="Satoh N."/>
            <person name="Nishiyama T."/>
            <person name="Hasebe M."/>
            <person name="Maruyama T."/>
            <person name="Minagawa J."/>
            <person name="Obokata J."/>
            <person name="Shigenobu S."/>
        </authorList>
    </citation>
    <scope>NUCLEOTIDE SEQUENCE [LARGE SCALE GENOMIC DNA]</scope>
</reference>
<evidence type="ECO:0000313" key="2">
    <source>
        <dbReference type="Proteomes" id="UP000762676"/>
    </source>
</evidence>
<keyword evidence="2" id="KW-1185">Reference proteome</keyword>
<keyword evidence="1" id="KW-0255">Endonuclease</keyword>
<proteinExistence type="predicted"/>
<dbReference type="AlphaFoldDB" id="A0AAV4HZM4"/>
<name>A0AAV4HZM4_9GAST</name>
<keyword evidence="1" id="KW-0540">Nuclease</keyword>
<comment type="caution">
    <text evidence="1">The sequence shown here is derived from an EMBL/GenBank/DDBJ whole genome shotgun (WGS) entry which is preliminary data.</text>
</comment>
<organism evidence="1 2">
    <name type="scientific">Elysia marginata</name>
    <dbReference type="NCBI Taxonomy" id="1093978"/>
    <lineage>
        <taxon>Eukaryota</taxon>
        <taxon>Metazoa</taxon>
        <taxon>Spiralia</taxon>
        <taxon>Lophotrochozoa</taxon>
        <taxon>Mollusca</taxon>
        <taxon>Gastropoda</taxon>
        <taxon>Heterobranchia</taxon>
        <taxon>Euthyneura</taxon>
        <taxon>Panpulmonata</taxon>
        <taxon>Sacoglossa</taxon>
        <taxon>Placobranchoidea</taxon>
        <taxon>Plakobranchidae</taxon>
        <taxon>Elysia</taxon>
    </lineage>
</organism>
<gene>
    <name evidence="1" type="ORF">ElyMa_001132700</name>
</gene>
<protein>
    <submittedName>
        <fullName evidence="1">Endonuclease-reverse transcriptase</fullName>
    </submittedName>
</protein>
<dbReference type="Proteomes" id="UP000762676">
    <property type="component" value="Unassembled WGS sequence"/>
</dbReference>
<keyword evidence="1" id="KW-0378">Hydrolase</keyword>
<evidence type="ECO:0000313" key="1">
    <source>
        <dbReference type="EMBL" id="GFS02783.1"/>
    </source>
</evidence>
<accession>A0AAV4HZM4</accession>
<sequence length="136" mass="16339">MTKGDENKIDVFQSRCLRQILRVKWSDRITNSKVLETARMETISGIIRKRRWKYIGHILRKEADSDCITALTWAPEGSRRQGRPKTTWRRMVEKERMTTGWISWQHARTIALNRDEWRRVWRSYVPRGAKWIGNIL</sequence>
<dbReference type="EMBL" id="BMAT01002247">
    <property type="protein sequence ID" value="GFS02783.1"/>
    <property type="molecule type" value="Genomic_DNA"/>
</dbReference>